<dbReference type="SUPFAM" id="SSF56935">
    <property type="entry name" value="Porins"/>
    <property type="match status" value="1"/>
</dbReference>
<gene>
    <name evidence="5" type="ORF">IAB78_08040</name>
</gene>
<organism evidence="5 6">
    <name type="scientific">Candidatus Cryptobacteroides excrementavium</name>
    <dbReference type="NCBI Taxonomy" id="2840759"/>
    <lineage>
        <taxon>Bacteria</taxon>
        <taxon>Pseudomonadati</taxon>
        <taxon>Bacteroidota</taxon>
        <taxon>Bacteroidia</taxon>
        <taxon>Bacteroidales</taxon>
        <taxon>Candidatus Cryptobacteroides</taxon>
    </lineage>
</organism>
<evidence type="ECO:0000256" key="1">
    <source>
        <dbReference type="ARBA" id="ARBA00004442"/>
    </source>
</evidence>
<comment type="subcellular location">
    <subcellularLocation>
        <location evidence="1">Cell outer membrane</location>
    </subcellularLocation>
</comment>
<comment type="caution">
    <text evidence="5">The sequence shown here is derived from an EMBL/GenBank/DDBJ whole genome shotgun (WGS) entry which is preliminary data.</text>
</comment>
<dbReference type="Gene3D" id="2.40.170.20">
    <property type="entry name" value="TonB-dependent receptor, beta-barrel domain"/>
    <property type="match status" value="1"/>
</dbReference>
<dbReference type="AlphaFoldDB" id="A0A9D9J6E7"/>
<reference evidence="5" key="2">
    <citation type="journal article" date="2021" name="PeerJ">
        <title>Extensive microbial diversity within the chicken gut microbiome revealed by metagenomics and culture.</title>
        <authorList>
            <person name="Gilroy R."/>
            <person name="Ravi A."/>
            <person name="Getino M."/>
            <person name="Pursley I."/>
            <person name="Horton D.L."/>
            <person name="Alikhan N.F."/>
            <person name="Baker D."/>
            <person name="Gharbi K."/>
            <person name="Hall N."/>
            <person name="Watson M."/>
            <person name="Adriaenssens E.M."/>
            <person name="Foster-Nyarko E."/>
            <person name="Jarju S."/>
            <person name="Secka A."/>
            <person name="Antonio M."/>
            <person name="Oren A."/>
            <person name="Chaudhuri R.R."/>
            <person name="La Ragione R."/>
            <person name="Hildebrand F."/>
            <person name="Pallen M.J."/>
        </authorList>
    </citation>
    <scope>NUCLEOTIDE SEQUENCE</scope>
    <source>
        <strain evidence="5">B2-16538</strain>
    </source>
</reference>
<keyword evidence="4" id="KW-0732">Signal</keyword>
<dbReference type="GO" id="GO:0009279">
    <property type="term" value="C:cell outer membrane"/>
    <property type="evidence" value="ECO:0007669"/>
    <property type="project" value="UniProtKB-SubCell"/>
</dbReference>
<evidence type="ECO:0000256" key="4">
    <source>
        <dbReference type="SAM" id="SignalP"/>
    </source>
</evidence>
<proteinExistence type="predicted"/>
<evidence type="ECO:0000256" key="3">
    <source>
        <dbReference type="ARBA" id="ARBA00023237"/>
    </source>
</evidence>
<feature type="signal peptide" evidence="4">
    <location>
        <begin position="1"/>
        <end position="15"/>
    </location>
</feature>
<keyword evidence="3" id="KW-0998">Cell outer membrane</keyword>
<accession>A0A9D9J6E7</accession>
<dbReference type="EMBL" id="JADILX010000122">
    <property type="protein sequence ID" value="MBO8486356.1"/>
    <property type="molecule type" value="Genomic_DNA"/>
</dbReference>
<evidence type="ECO:0000313" key="5">
    <source>
        <dbReference type="EMBL" id="MBO8486356.1"/>
    </source>
</evidence>
<sequence>MVMFRTKLCAACAAAAVFFNLNDVYGQKIDPVVEVTRDYEGRLMVVHKPLQTMPVADSLQHFDLEFEYSVNDSPYKGTFEFNPLLLNIVPGPSENDGRVFRLRAGAGYALQPQLDFVWSPRFDGSRFRMSLYGTHGSYIGRYRGIGSWADGGRTVLDAGSKGNRQSLYEGHGYSGYDMETKAGISGAAGWEGGEFTFDVGYLGIAMKDTSLVRHYDALDVRLRARSDGGPDRLFFYDAAVGYRYGNDNMSFPAARRSFLTEHLFSLDASLGPVFSESSRALLDIGFNFADYAGLSGEYAGDFSVTPRYVFRKGRWSLDLGVKFAVTMHNTPSGGMYDISKGQFVYPDVRIGFAAVREYLDIYLLATGGDRVSSWSGFLASDRFYNPAASSSYPLGNTVERVSVFLGLDGNIASRLGYDFRAGYVNYASAFLDGVSFAGNQPQYAPGFAACQMFRADLKLVWKSDAVSAGADLSCRITDILSHSSGLFGPAAFAGRLHATYNWRGRIYAGADCRLSTSRNSVVRMEPADIDVRIPGYADLGVNAGYRFSRSFSVWARAGNLLNMTVQDVPLHARPGINFTAGICLEL</sequence>
<evidence type="ECO:0008006" key="7">
    <source>
        <dbReference type="Google" id="ProtNLM"/>
    </source>
</evidence>
<reference evidence="5" key="1">
    <citation type="submission" date="2020-10" db="EMBL/GenBank/DDBJ databases">
        <authorList>
            <person name="Gilroy R."/>
        </authorList>
    </citation>
    <scope>NUCLEOTIDE SEQUENCE</scope>
    <source>
        <strain evidence="5">B2-16538</strain>
    </source>
</reference>
<keyword evidence="2" id="KW-0472">Membrane</keyword>
<evidence type="ECO:0000256" key="2">
    <source>
        <dbReference type="ARBA" id="ARBA00023136"/>
    </source>
</evidence>
<dbReference type="InterPro" id="IPR036942">
    <property type="entry name" value="Beta-barrel_TonB_sf"/>
</dbReference>
<evidence type="ECO:0000313" key="6">
    <source>
        <dbReference type="Proteomes" id="UP000823750"/>
    </source>
</evidence>
<protein>
    <recommendedName>
        <fullName evidence="7">TonB-dependent receptor-like beta-barrel domain-containing protein</fullName>
    </recommendedName>
</protein>
<name>A0A9D9J6E7_9BACT</name>
<dbReference type="Proteomes" id="UP000823750">
    <property type="component" value="Unassembled WGS sequence"/>
</dbReference>
<feature type="chain" id="PRO_5039655062" description="TonB-dependent receptor-like beta-barrel domain-containing protein" evidence="4">
    <location>
        <begin position="16"/>
        <end position="586"/>
    </location>
</feature>